<dbReference type="Proteomes" id="UP000677668">
    <property type="component" value="Chromosome 1"/>
</dbReference>
<name>A0ABX8B1H3_9BACT</name>
<protein>
    <submittedName>
        <fullName evidence="2">DUF4912 domain-containing protein</fullName>
    </submittedName>
</protein>
<dbReference type="InterPro" id="IPR032585">
    <property type="entry name" value="DUF4912"/>
</dbReference>
<feature type="compositionally biased region" description="Low complexity" evidence="1">
    <location>
        <begin position="14"/>
        <end position="32"/>
    </location>
</feature>
<gene>
    <name evidence="2" type="ORF">J8C05_05215</name>
</gene>
<reference evidence="2 3" key="1">
    <citation type="submission" date="2021-03" db="EMBL/GenBank/DDBJ databases">
        <title>Genomic and phenotypic characterization of Chloracidobacterium isolates provides evidence for multiple species.</title>
        <authorList>
            <person name="Saini M.K."/>
            <person name="Costas A.M.G."/>
            <person name="Tank M."/>
            <person name="Bryant D.A."/>
        </authorList>
    </citation>
    <scope>NUCLEOTIDE SEQUENCE [LARGE SCALE GENOMIC DNA]</scope>
    <source>
        <strain evidence="2 3">N</strain>
    </source>
</reference>
<organism evidence="2 3">
    <name type="scientific">Chloracidobacterium sp. N</name>
    <dbReference type="NCBI Taxonomy" id="2821540"/>
    <lineage>
        <taxon>Bacteria</taxon>
        <taxon>Pseudomonadati</taxon>
        <taxon>Acidobacteriota</taxon>
        <taxon>Terriglobia</taxon>
        <taxon>Terriglobales</taxon>
        <taxon>Acidobacteriaceae</taxon>
        <taxon>Chloracidobacterium</taxon>
        <taxon>Chloracidobacterium aggregatum</taxon>
    </lineage>
</organism>
<accession>A0ABX8B1H3</accession>
<evidence type="ECO:0000256" key="1">
    <source>
        <dbReference type="SAM" id="MobiDB-lite"/>
    </source>
</evidence>
<dbReference type="Pfam" id="PF16258">
    <property type="entry name" value="DUF4912"/>
    <property type="match status" value="1"/>
</dbReference>
<evidence type="ECO:0000313" key="2">
    <source>
        <dbReference type="EMBL" id="QUV94839.1"/>
    </source>
</evidence>
<feature type="region of interest" description="Disordered" evidence="1">
    <location>
        <begin position="1"/>
        <end position="44"/>
    </location>
</feature>
<proteinExistence type="predicted"/>
<dbReference type="EMBL" id="CP072642">
    <property type="protein sequence ID" value="QUV94839.1"/>
    <property type="molecule type" value="Genomic_DNA"/>
</dbReference>
<keyword evidence="3" id="KW-1185">Reference proteome</keyword>
<evidence type="ECO:0000313" key="3">
    <source>
        <dbReference type="Proteomes" id="UP000677668"/>
    </source>
</evidence>
<dbReference type="RefSeq" id="WP_211423105.1">
    <property type="nucleotide sequence ID" value="NZ_CP072642.1"/>
</dbReference>
<sequence length="491" mass="53486">MATVNEPDEPTPSQPSSTSDPTPAAADAPPAAGDLPVAEAAPSELVIGEADIEATAEVPVSDVPTAAPVASSAVSPEDLLLAGQGGASEQFLTATATVADVLAAAPEIRETPTFLSALPEVPDVDAPPQLAPLPDEYETDAIAALVQDPFRMFVYWEARPETVLAVERLFSPEEVATFRPVLRVTERETEKETYYPVLYQGSEWFSVFPDRTYLVEFGVHSPQFGFIRLMSAPEKKTPRGTVAPELPPQPEYRISETRFRRTLEVSGFQTNGAALPREALEAWFAPAVSDAVFTAGDGLPLEPEHIRQLPDSVRDVVSELFERDGGDLAALALLHYLPALLRDTYLARLAARGIPVAFANVEQLLSAGYIAEAVPTEEEIIEELEWSDWIEDEETFDVPGLHRFGVGSSAGSELGSLRQRRRRRLPRRRVRRPEVVQPVPQPVTQPLWLPSMERPGSLRLSGGGQGWLYFDLDAIACELAAELGLPPSVWV</sequence>